<evidence type="ECO:0000256" key="1">
    <source>
        <dbReference type="SAM" id="Phobius"/>
    </source>
</evidence>
<evidence type="ECO:0000313" key="4">
    <source>
        <dbReference type="Proteomes" id="UP000324611"/>
    </source>
</evidence>
<sequence length="764" mass="83821">MQPWPAISAVAVLMCASAGPSGPLLLYRTKPSPMNRRNFIRVAPMAGGGFMLSFSGFAKAITAVTGTTMAADAVLGDFLSVHPNGDVTFKVIKHEMGQGVTTSLAMLFAEELCADFRKVRVEFPAANPTRYPESTLGGHGTGGSYSVIQMTPILRKAGATVREMLIQAAATQWNTTADNCYAENHFIINRITHQKAGFGELAIEAGKLPPPAEPKLKSRQDFTIIGKGQYSKTLPLLVTGKHQYGIDAKVPGMKYALVARCPVFKGKLASYNAAKAMAVKGVLKVVTTKPIAGVQGPVYPYDIREGVAIVADSFWAAKKARDLLAIKWDEGVNGTRSLADFEALAQQRGEHRTDPVGFTGDENAIANIDHVKQSLRATYIFPYIVHSILEPLNCTAHFKGDSCELWLGTQWPEYIIDEINRLFGLPKESIQVHLYPSGGGYGRRAFPDAAIEAVQISKAAGNIPVKMIWTRDDDHQTNAVHPYQRMDYEAGLDADNQLYAWYEKECRTYMWDRKFPATELTTNGYNIPNIRYDFEDLTNDSILQSTAWRAVTSNGWALSECFIDEIAALLKKDPYEYRLSLLKEGREAHTGRTDKISNSRLIGVLKLVKEKSNWGQPMPPGQGRGMAVYPYGNAYCAIVTEVTVHDNNITVNKVTCAVDCGMVVNPSGARNQIEGGVVWGLSAALYGGVPVEKGRATAGNFHQHRLMRMNECPDIEVFFVETEDTQPWGLGELANPVVVPAFLNAVYAATGKRVRKLPCKLDNV</sequence>
<dbReference type="InterPro" id="IPR052516">
    <property type="entry name" value="N-heterocyclic_Hydroxylase"/>
</dbReference>
<dbReference type="SMART" id="SM01008">
    <property type="entry name" value="Ald_Xan_dh_C"/>
    <property type="match status" value="1"/>
</dbReference>
<dbReference type="SUPFAM" id="SSF56003">
    <property type="entry name" value="Molybdenum cofactor-binding domain"/>
    <property type="match status" value="2"/>
</dbReference>
<dbReference type="Gene3D" id="3.90.1170.50">
    <property type="entry name" value="Aldehyde oxidase/xanthine dehydrogenase, a/b hammerhead"/>
    <property type="match status" value="1"/>
</dbReference>
<evidence type="ECO:0000259" key="2">
    <source>
        <dbReference type="SMART" id="SM01008"/>
    </source>
</evidence>
<keyword evidence="1" id="KW-0812">Transmembrane</keyword>
<keyword evidence="4" id="KW-1185">Reference proteome</keyword>
<dbReference type="AlphaFoldDB" id="A0A5B2VY87"/>
<gene>
    <name evidence="3" type="ORF">F0L74_15005</name>
</gene>
<dbReference type="InterPro" id="IPR008274">
    <property type="entry name" value="AldOxase/xan_DH_MoCoBD1"/>
</dbReference>
<keyword evidence="1" id="KW-1133">Transmembrane helix</keyword>
<reference evidence="3 4" key="2">
    <citation type="submission" date="2019-09" db="EMBL/GenBank/DDBJ databases">
        <authorList>
            <person name="Jin C."/>
        </authorList>
    </citation>
    <scope>NUCLEOTIDE SEQUENCE [LARGE SCALE GENOMIC DNA]</scope>
    <source>
        <strain evidence="3 4">BN140078</strain>
    </source>
</reference>
<reference evidence="3 4" key="1">
    <citation type="submission" date="2019-09" db="EMBL/GenBank/DDBJ databases">
        <title>Chitinophaga ginsengihumi sp. nov., isolated from soil of ginseng rhizosphere.</title>
        <authorList>
            <person name="Lee J."/>
        </authorList>
    </citation>
    <scope>NUCLEOTIDE SEQUENCE [LARGE SCALE GENOMIC DNA]</scope>
    <source>
        <strain evidence="3 4">BN140078</strain>
    </source>
</reference>
<dbReference type="PANTHER" id="PTHR47495:SF1">
    <property type="entry name" value="BLL3820 PROTEIN"/>
    <property type="match status" value="1"/>
</dbReference>
<organism evidence="3 4">
    <name type="scientific">Chitinophaga agrisoli</name>
    <dbReference type="NCBI Taxonomy" id="2607653"/>
    <lineage>
        <taxon>Bacteria</taxon>
        <taxon>Pseudomonadati</taxon>
        <taxon>Bacteroidota</taxon>
        <taxon>Chitinophagia</taxon>
        <taxon>Chitinophagales</taxon>
        <taxon>Chitinophagaceae</taxon>
        <taxon>Chitinophaga</taxon>
    </lineage>
</organism>
<dbReference type="InterPro" id="IPR037165">
    <property type="entry name" value="AldOxase/xan_DH_Mopterin-bd_sf"/>
</dbReference>
<comment type="caution">
    <text evidence="3">The sequence shown here is derived from an EMBL/GenBank/DDBJ whole genome shotgun (WGS) entry which is preliminary data.</text>
</comment>
<dbReference type="PANTHER" id="PTHR47495">
    <property type="entry name" value="ALDEHYDE DEHYDROGENASE"/>
    <property type="match status" value="1"/>
</dbReference>
<dbReference type="Pfam" id="PF02738">
    <property type="entry name" value="MoCoBD_1"/>
    <property type="match status" value="1"/>
</dbReference>
<dbReference type="InterPro" id="IPR046867">
    <property type="entry name" value="AldOxase/xan_DH_MoCoBD2"/>
</dbReference>
<dbReference type="EMBL" id="VUOC01000002">
    <property type="protein sequence ID" value="KAA2243784.1"/>
    <property type="molecule type" value="Genomic_DNA"/>
</dbReference>
<dbReference type="Pfam" id="PF20256">
    <property type="entry name" value="MoCoBD_2"/>
    <property type="match status" value="2"/>
</dbReference>
<dbReference type="GO" id="GO:0016491">
    <property type="term" value="F:oxidoreductase activity"/>
    <property type="evidence" value="ECO:0007669"/>
    <property type="project" value="InterPro"/>
</dbReference>
<dbReference type="InterPro" id="IPR000674">
    <property type="entry name" value="Ald_Oxase/Xan_DH_a/b"/>
</dbReference>
<feature type="transmembrane region" description="Helical" evidence="1">
    <location>
        <begin position="39"/>
        <end position="58"/>
    </location>
</feature>
<feature type="domain" description="Aldehyde oxidase/xanthine dehydrogenase a/b hammerhead" evidence="2">
    <location>
        <begin position="239"/>
        <end position="332"/>
    </location>
</feature>
<dbReference type="Gene3D" id="3.30.365.10">
    <property type="entry name" value="Aldehyde oxidase/xanthine dehydrogenase, molybdopterin binding domain"/>
    <property type="match status" value="3"/>
</dbReference>
<dbReference type="PIRSF" id="PIRSF036389">
    <property type="entry name" value="IOR_B"/>
    <property type="match status" value="1"/>
</dbReference>
<protein>
    <submittedName>
        <fullName evidence="3">Xanthine dehydrogenase family protein molybdopterin-binding subunit</fullName>
    </submittedName>
</protein>
<dbReference type="InterPro" id="IPR012368">
    <property type="entry name" value="OxRdtase_Mopterin-bd_su_IorB"/>
</dbReference>
<feature type="transmembrane region" description="Helical" evidence="1">
    <location>
        <begin position="6"/>
        <end position="27"/>
    </location>
</feature>
<dbReference type="Proteomes" id="UP000324611">
    <property type="component" value="Unassembled WGS sequence"/>
</dbReference>
<evidence type="ECO:0000313" key="3">
    <source>
        <dbReference type="EMBL" id="KAA2243784.1"/>
    </source>
</evidence>
<accession>A0A5B2VY87</accession>
<name>A0A5B2VY87_9BACT</name>
<proteinExistence type="predicted"/>
<keyword evidence="1" id="KW-0472">Membrane</keyword>